<dbReference type="InterPro" id="IPR032816">
    <property type="entry name" value="VTT_dom"/>
</dbReference>
<feature type="transmembrane region" description="Helical" evidence="7">
    <location>
        <begin position="65"/>
        <end position="87"/>
    </location>
</feature>
<keyword evidence="5 7" id="KW-1133">Transmembrane helix</keyword>
<evidence type="ECO:0000313" key="11">
    <source>
        <dbReference type="EMBL" id="WNM26848.1"/>
    </source>
</evidence>
<feature type="domain" description="VTT" evidence="9">
    <location>
        <begin position="46"/>
        <end position="169"/>
    </location>
</feature>
<keyword evidence="3 7" id="KW-1003">Cell membrane</keyword>
<evidence type="ECO:0000256" key="7">
    <source>
        <dbReference type="RuleBase" id="RU367016"/>
    </source>
</evidence>
<keyword evidence="4 7" id="KW-0812">Transmembrane</keyword>
<accession>A0AA96JAD0</accession>
<evidence type="ECO:0000256" key="3">
    <source>
        <dbReference type="ARBA" id="ARBA00022475"/>
    </source>
</evidence>
<dbReference type="AlphaFoldDB" id="A0AA96F964"/>
<feature type="region of interest" description="Disordered" evidence="8">
    <location>
        <begin position="233"/>
        <end position="252"/>
    </location>
</feature>
<dbReference type="GO" id="GO:0005886">
    <property type="term" value="C:plasma membrane"/>
    <property type="evidence" value="ECO:0007669"/>
    <property type="project" value="UniProtKB-SubCell"/>
</dbReference>
<dbReference type="RefSeq" id="WP_313497387.1">
    <property type="nucleotide sequence ID" value="NZ_CP134879.1"/>
</dbReference>
<feature type="transmembrane region" description="Helical" evidence="7">
    <location>
        <begin position="180"/>
        <end position="198"/>
    </location>
</feature>
<evidence type="ECO:0000256" key="4">
    <source>
        <dbReference type="ARBA" id="ARBA00022692"/>
    </source>
</evidence>
<evidence type="ECO:0000256" key="5">
    <source>
        <dbReference type="ARBA" id="ARBA00022989"/>
    </source>
</evidence>
<dbReference type="KEGG" id="dcp:RN607_11660"/>
<organism evidence="10 12">
    <name type="scientific">Demequina capsici</name>
    <dbReference type="NCBI Taxonomy" id="3075620"/>
    <lineage>
        <taxon>Bacteria</taxon>
        <taxon>Bacillati</taxon>
        <taxon>Actinomycetota</taxon>
        <taxon>Actinomycetes</taxon>
        <taxon>Micrococcales</taxon>
        <taxon>Demequinaceae</taxon>
        <taxon>Demequina</taxon>
    </lineage>
</organism>
<evidence type="ECO:0000313" key="12">
    <source>
        <dbReference type="Proteomes" id="UP001304125"/>
    </source>
</evidence>
<feature type="transmembrane region" description="Helical" evidence="7">
    <location>
        <begin position="155"/>
        <end position="174"/>
    </location>
</feature>
<dbReference type="Pfam" id="PF09335">
    <property type="entry name" value="VTT_dom"/>
    <property type="match status" value="1"/>
</dbReference>
<feature type="transmembrane region" description="Helical" evidence="7">
    <location>
        <begin position="26"/>
        <end position="45"/>
    </location>
</feature>
<dbReference type="EMBL" id="CP134880">
    <property type="protein sequence ID" value="WNM26848.1"/>
    <property type="molecule type" value="Genomic_DNA"/>
</dbReference>
<comment type="similarity">
    <text evidence="2 7">Belongs to the DedA family.</text>
</comment>
<sequence length="252" mass="27979">MNTALDWILHLSARLNEWILLFAESLWIYPLTFLMALIDGFFPLVPSESIIIATSTASVQTGTPILVLIFVAGAVGGWCGDQIAYFLGSRFDVRNWNLFTRDKPRQSLDWAEHQLERRGTSFIIAARFIPMGRVAVNLTAGALRYPRRRFMTIDAVAVSIWALWSILLGTVAASLFSDNLLVSIVVGVVAGTVLGFFVDKILSLLGFGAPELPDLAADIEERIETGQIEVRPTIRERRAERHGAHPRDGDDE</sequence>
<evidence type="ECO:0000259" key="9">
    <source>
        <dbReference type="Pfam" id="PF09335"/>
    </source>
</evidence>
<evidence type="ECO:0000256" key="8">
    <source>
        <dbReference type="SAM" id="MobiDB-lite"/>
    </source>
</evidence>
<dbReference type="PANTHER" id="PTHR30353:SF0">
    <property type="entry name" value="TRANSMEMBRANE PROTEIN"/>
    <property type="match status" value="1"/>
</dbReference>
<gene>
    <name evidence="10" type="ORF">RN606_11720</name>
    <name evidence="11" type="ORF">RN607_11660</name>
</gene>
<dbReference type="InterPro" id="IPR032818">
    <property type="entry name" value="DedA-like"/>
</dbReference>
<dbReference type="Proteomes" id="UP001304125">
    <property type="component" value="Chromosome"/>
</dbReference>
<evidence type="ECO:0000256" key="1">
    <source>
        <dbReference type="ARBA" id="ARBA00004651"/>
    </source>
</evidence>
<comment type="subcellular location">
    <subcellularLocation>
        <location evidence="1 7">Cell membrane</location>
        <topology evidence="1 7">Multi-pass membrane protein</topology>
    </subcellularLocation>
</comment>
<proteinExistence type="inferred from homology"/>
<name>A0AA96F964_9MICO</name>
<dbReference type="EMBL" id="CP134879">
    <property type="protein sequence ID" value="WNM24020.1"/>
    <property type="molecule type" value="Genomic_DNA"/>
</dbReference>
<protein>
    <submittedName>
        <fullName evidence="10">DedA family protein</fullName>
    </submittedName>
</protein>
<reference evidence="10 12" key="1">
    <citation type="submission" date="2023-09" db="EMBL/GenBank/DDBJ databases">
        <title>Demequina sp. a novel bacteria isolated from Capsicum annuum.</title>
        <authorList>
            <person name="Humaira Z."/>
            <person name="Lee J."/>
            <person name="Cho D."/>
        </authorList>
    </citation>
    <scope>NUCLEOTIDE SEQUENCE [LARGE SCALE GENOMIC DNA]</scope>
    <source>
        <strain evidence="10 12">OYTSA14</strain>
        <strain evidence="11">PMTSA13</strain>
    </source>
</reference>
<accession>A0AA96F964</accession>
<keyword evidence="12" id="KW-1185">Reference proteome</keyword>
<evidence type="ECO:0000256" key="2">
    <source>
        <dbReference type="ARBA" id="ARBA00010792"/>
    </source>
</evidence>
<keyword evidence="6 7" id="KW-0472">Membrane</keyword>
<evidence type="ECO:0000313" key="10">
    <source>
        <dbReference type="EMBL" id="WNM24020.1"/>
    </source>
</evidence>
<evidence type="ECO:0000256" key="6">
    <source>
        <dbReference type="ARBA" id="ARBA00023136"/>
    </source>
</evidence>
<dbReference type="Proteomes" id="UP001303408">
    <property type="component" value="Chromosome"/>
</dbReference>
<dbReference type="PANTHER" id="PTHR30353">
    <property type="entry name" value="INNER MEMBRANE PROTEIN DEDA-RELATED"/>
    <property type="match status" value="1"/>
</dbReference>